<comment type="caution">
    <text evidence="4">The sequence shown here is derived from an EMBL/GenBank/DDBJ whole genome shotgun (WGS) entry which is preliminary data.</text>
</comment>
<evidence type="ECO:0000259" key="3">
    <source>
        <dbReference type="SMART" id="SM00062"/>
    </source>
</evidence>
<feature type="chain" id="PRO_5030626861" evidence="2">
    <location>
        <begin position="21"/>
        <end position="265"/>
    </location>
</feature>
<dbReference type="Proteomes" id="UP000446768">
    <property type="component" value="Unassembled WGS sequence"/>
</dbReference>
<evidence type="ECO:0000313" key="4">
    <source>
        <dbReference type="EMBL" id="MRV73232.1"/>
    </source>
</evidence>
<organism evidence="4 5">
    <name type="scientific">Pseudoduganella rivuli</name>
    <dbReference type="NCBI Taxonomy" id="2666085"/>
    <lineage>
        <taxon>Bacteria</taxon>
        <taxon>Pseudomonadati</taxon>
        <taxon>Pseudomonadota</taxon>
        <taxon>Betaproteobacteria</taxon>
        <taxon>Burkholderiales</taxon>
        <taxon>Oxalobacteraceae</taxon>
        <taxon>Telluria group</taxon>
        <taxon>Pseudoduganella</taxon>
    </lineage>
</organism>
<evidence type="ECO:0000256" key="2">
    <source>
        <dbReference type="SAM" id="SignalP"/>
    </source>
</evidence>
<sequence length="265" mass="29229">MLKQIVACCVLALTATAPLAAQPECGTLGLAFYELGALYYQKPDGSWAGIDKDVVDELAKRTGCQFQTTLESRVRIWTQLSTGKLDMSVSGIPTPEREKFARFIPYFTTRNYVLQLNSLPASAGTPDGFLAIPDYKVAVVKSFKHGTDYDAWLDKLRAQGRVFDAPDFRSVVRLLKIGRVQAVLALPTSWVPVLEQEGMTAEVRVLDWSPKDSVVHGLILSRERVPPATADRLAKAIQDMRDDGTLLAIFKRHVGAEMAAALLNY</sequence>
<evidence type="ECO:0000256" key="1">
    <source>
        <dbReference type="ARBA" id="ARBA00022729"/>
    </source>
</evidence>
<reference evidence="4 5" key="1">
    <citation type="submission" date="2019-11" db="EMBL/GenBank/DDBJ databases">
        <title>Novel species isolated from a subtropical stream in China.</title>
        <authorList>
            <person name="Lu H."/>
        </authorList>
    </citation>
    <scope>NUCLEOTIDE SEQUENCE [LARGE SCALE GENOMIC DNA]</scope>
    <source>
        <strain evidence="4 5">FT92W</strain>
    </source>
</reference>
<dbReference type="Pfam" id="PF00497">
    <property type="entry name" value="SBP_bac_3"/>
    <property type="match status" value="1"/>
</dbReference>
<proteinExistence type="predicted"/>
<dbReference type="AlphaFoldDB" id="A0A7X2LUN2"/>
<feature type="domain" description="Solute-binding protein family 3/N-terminal" evidence="3">
    <location>
        <begin position="34"/>
        <end position="257"/>
    </location>
</feature>
<dbReference type="EMBL" id="WKJJ01000009">
    <property type="protein sequence ID" value="MRV73232.1"/>
    <property type="molecule type" value="Genomic_DNA"/>
</dbReference>
<protein>
    <submittedName>
        <fullName evidence="4">Transporter substrate-binding domain-containing protein</fullName>
    </submittedName>
</protein>
<evidence type="ECO:0000313" key="5">
    <source>
        <dbReference type="Proteomes" id="UP000446768"/>
    </source>
</evidence>
<feature type="signal peptide" evidence="2">
    <location>
        <begin position="1"/>
        <end position="20"/>
    </location>
</feature>
<accession>A0A7X2LUN2</accession>
<dbReference type="RefSeq" id="WP_154375582.1">
    <property type="nucleotide sequence ID" value="NZ_WKJJ01000009.1"/>
</dbReference>
<dbReference type="PANTHER" id="PTHR35936">
    <property type="entry name" value="MEMBRANE-BOUND LYTIC MUREIN TRANSGLYCOSYLASE F"/>
    <property type="match status" value="1"/>
</dbReference>
<dbReference type="SMART" id="SM00062">
    <property type="entry name" value="PBPb"/>
    <property type="match status" value="1"/>
</dbReference>
<dbReference type="PANTHER" id="PTHR35936:SF17">
    <property type="entry name" value="ARGININE-BINDING EXTRACELLULAR PROTEIN ARTP"/>
    <property type="match status" value="1"/>
</dbReference>
<dbReference type="Gene3D" id="3.40.190.10">
    <property type="entry name" value="Periplasmic binding protein-like II"/>
    <property type="match status" value="2"/>
</dbReference>
<name>A0A7X2LUN2_9BURK</name>
<keyword evidence="1 2" id="KW-0732">Signal</keyword>
<keyword evidence="5" id="KW-1185">Reference proteome</keyword>
<gene>
    <name evidence="4" type="ORF">GJ700_16090</name>
</gene>
<dbReference type="InterPro" id="IPR001638">
    <property type="entry name" value="Solute-binding_3/MltF_N"/>
</dbReference>
<dbReference type="SUPFAM" id="SSF53850">
    <property type="entry name" value="Periplasmic binding protein-like II"/>
    <property type="match status" value="1"/>
</dbReference>